<dbReference type="GO" id="GO:0017102">
    <property type="term" value="C:methionyl glutamyl tRNA synthetase complex"/>
    <property type="evidence" value="ECO:0007669"/>
    <property type="project" value="TreeGrafter"/>
</dbReference>
<feature type="domain" description="Glutamyl/glutaminyl-tRNA synthetase class Ib anti-codon binding" evidence="15">
    <location>
        <begin position="436"/>
        <end position="513"/>
    </location>
</feature>
<dbReference type="InterPro" id="IPR000924">
    <property type="entry name" value="Glu/Gln-tRNA-synth"/>
</dbReference>
<sequence length="642" mass="73361">MDAHVAEWQKRAEAFKPLNLKQIEPALAELDAHLTLRSHIVGYGLTDADTTVWTTLRENRVAHAYIKQNLMANLCRWFRYIEEAYPQQTVVLLEQNKKAKGDEKKKTEKKDDGANYDIGLQDVGDGTGIVTRFPPEPSGYLHIGHAKAALLNDYFAHEKYKGTLLLRFDDTNPLKEKQEFQDSIVEDLALMGIKADKVSYTSDYFQELYDFCIKAIKEGKAYADDTVQEVMREQRMDGIASARRDESVENNLARFEEMKTGSEEGLKWCIRAKMSVDDPNKALRDPVIYRCSPQTHHRTGDTWKIYPTYDFCCPIVDSIEGVTHALRTTEYNDRDAQYQWFLKALDLRHVYNWGFARMNFVRTLLSKRKLTKIVDTGFVWGWDDPRMPTIRGVRRRGVTIPALREFILKQGPSKNIVNLDWYSFWATNKKHIDPVAGRYTAIDEEAKVPVTVVGAREGVVTEEKDLHAKYSLGKKKVVFSSNILLEQADAASFAEGEEITLMNWGNAIVRKISHSINPLAKPSGLKTVTGLELELHLQGDVKLTKKKVTWLSADQNLVPIELVDFDYLITKDKLEEDDKLEDFLNPKTEIRTTAVADLNVANLKVDDIVQFDRKGYFRIDKAFEHGKPAVAFQIPTGKKETK</sequence>
<dbReference type="InterPro" id="IPR004526">
    <property type="entry name" value="Glu-tRNA-synth_arc/euk"/>
</dbReference>
<dbReference type="InterPro" id="IPR020056">
    <property type="entry name" value="Rbsml_bL25/Gln-tRNA_synth_N"/>
</dbReference>
<reference evidence="17 18" key="1">
    <citation type="journal article" date="2018" name="Front. Microbiol.">
        <title>Genome-Wide Analysis of Corynespora cassiicola Leaf Fall Disease Putative Effectors.</title>
        <authorList>
            <person name="Lopez D."/>
            <person name="Ribeiro S."/>
            <person name="Label P."/>
            <person name="Fumanal B."/>
            <person name="Venisse J.S."/>
            <person name="Kohler A."/>
            <person name="de Oliveira R.R."/>
            <person name="Labutti K."/>
            <person name="Lipzen A."/>
            <person name="Lail K."/>
            <person name="Bauer D."/>
            <person name="Ohm R.A."/>
            <person name="Barry K.W."/>
            <person name="Spatafora J."/>
            <person name="Grigoriev I.V."/>
            <person name="Martin F.M."/>
            <person name="Pujade-Renaud V."/>
        </authorList>
    </citation>
    <scope>NUCLEOTIDE SEQUENCE [LARGE SCALE GENOMIC DNA]</scope>
    <source>
        <strain evidence="17 18">Philippines</strain>
    </source>
</reference>
<dbReference type="EC" id="6.1.1.17" evidence="3"/>
<evidence type="ECO:0000256" key="5">
    <source>
        <dbReference type="ARBA" id="ARBA00022553"/>
    </source>
</evidence>
<keyword evidence="6 13" id="KW-0436">Ligase</keyword>
<dbReference type="SUPFAM" id="SSF52374">
    <property type="entry name" value="Nucleotidylyl transferase"/>
    <property type="match status" value="1"/>
</dbReference>
<evidence type="ECO:0000259" key="14">
    <source>
        <dbReference type="Pfam" id="PF00749"/>
    </source>
</evidence>
<dbReference type="PANTHER" id="PTHR43097">
    <property type="entry name" value="GLUTAMINE-TRNA LIGASE"/>
    <property type="match status" value="1"/>
</dbReference>
<comment type="catalytic activity">
    <reaction evidence="12">
        <text>tRNA(Glu) + L-glutamate + ATP = L-glutamyl-tRNA(Glu) + AMP + diphosphate</text>
        <dbReference type="Rhea" id="RHEA:23540"/>
        <dbReference type="Rhea" id="RHEA-COMP:9663"/>
        <dbReference type="Rhea" id="RHEA-COMP:9680"/>
        <dbReference type="ChEBI" id="CHEBI:29985"/>
        <dbReference type="ChEBI" id="CHEBI:30616"/>
        <dbReference type="ChEBI" id="CHEBI:33019"/>
        <dbReference type="ChEBI" id="CHEBI:78442"/>
        <dbReference type="ChEBI" id="CHEBI:78520"/>
        <dbReference type="ChEBI" id="CHEBI:456215"/>
        <dbReference type="EC" id="6.1.1.17"/>
    </reaction>
</comment>
<dbReference type="Gene3D" id="3.40.50.620">
    <property type="entry name" value="HUPs"/>
    <property type="match status" value="1"/>
</dbReference>
<dbReference type="Gene3D" id="3.90.800.10">
    <property type="entry name" value="Glutamyl-tRNA Synthetase, Domain 3"/>
    <property type="match status" value="1"/>
</dbReference>
<dbReference type="InterPro" id="IPR020059">
    <property type="entry name" value="Glu/Gln-tRNA-synth_Ib_codon-bd"/>
</dbReference>
<dbReference type="InterPro" id="IPR049437">
    <property type="entry name" value="tRNA-synt_1c_C2"/>
</dbReference>
<dbReference type="STRING" id="1448308.A0A2T2PCG3"/>
<dbReference type="SUPFAM" id="SSF47616">
    <property type="entry name" value="GST C-terminal domain-like"/>
    <property type="match status" value="1"/>
</dbReference>
<evidence type="ECO:0000256" key="4">
    <source>
        <dbReference type="ARBA" id="ARBA00022490"/>
    </source>
</evidence>
<dbReference type="Pfam" id="PF00749">
    <property type="entry name" value="tRNA-synt_1c"/>
    <property type="match status" value="1"/>
</dbReference>
<dbReference type="PANTHER" id="PTHR43097:SF5">
    <property type="entry name" value="GLUTAMATE--TRNA LIGASE"/>
    <property type="match status" value="1"/>
</dbReference>
<accession>A0A2T2PCG3</accession>
<evidence type="ECO:0000256" key="12">
    <source>
        <dbReference type="ARBA" id="ARBA00048351"/>
    </source>
</evidence>
<dbReference type="EMBL" id="KZ678128">
    <property type="protein sequence ID" value="PSN75351.1"/>
    <property type="molecule type" value="Genomic_DNA"/>
</dbReference>
<dbReference type="InterPro" id="IPR020061">
    <property type="entry name" value="Glu_tRNA_lig_a-bdl"/>
</dbReference>
<dbReference type="GO" id="GO:0004818">
    <property type="term" value="F:glutamate-tRNA ligase activity"/>
    <property type="evidence" value="ECO:0007669"/>
    <property type="project" value="UniProtKB-EC"/>
</dbReference>
<proteinExistence type="inferred from homology"/>
<feature type="domain" description="tRNA synthetases class I (E and Q) anti-codon binding" evidence="16">
    <location>
        <begin position="547"/>
        <end position="620"/>
    </location>
</feature>
<dbReference type="NCBIfam" id="TIGR00463">
    <property type="entry name" value="gltX_arch"/>
    <property type="match status" value="1"/>
</dbReference>
<evidence type="ECO:0000256" key="6">
    <source>
        <dbReference type="ARBA" id="ARBA00022598"/>
    </source>
</evidence>
<keyword evidence="4" id="KW-0963">Cytoplasm</keyword>
<dbReference type="Pfam" id="PF03950">
    <property type="entry name" value="tRNA-synt_1c_C"/>
    <property type="match status" value="1"/>
</dbReference>
<comment type="subcellular location">
    <subcellularLocation>
        <location evidence="1">Cytoplasm</location>
    </subcellularLocation>
</comment>
<dbReference type="PRINTS" id="PR00987">
    <property type="entry name" value="TRNASYNTHGLU"/>
</dbReference>
<dbReference type="FunFam" id="2.40.240.10:FF:000004">
    <property type="entry name" value="Glutamyl-tRNA synthetase, cytoplasmic"/>
    <property type="match status" value="1"/>
</dbReference>
<feature type="domain" description="Glutamyl/glutaminyl-tRNA synthetase class Ib catalytic" evidence="14">
    <location>
        <begin position="129"/>
        <end position="433"/>
    </location>
</feature>
<dbReference type="SUPFAM" id="SSF50715">
    <property type="entry name" value="Ribosomal protein L25-like"/>
    <property type="match status" value="1"/>
</dbReference>
<evidence type="ECO:0000256" key="7">
    <source>
        <dbReference type="ARBA" id="ARBA00022741"/>
    </source>
</evidence>
<evidence type="ECO:0000313" key="17">
    <source>
        <dbReference type="EMBL" id="PSN75351.1"/>
    </source>
</evidence>
<dbReference type="PROSITE" id="PS00178">
    <property type="entry name" value="AA_TRNA_LIGASE_I"/>
    <property type="match status" value="1"/>
</dbReference>
<dbReference type="GO" id="GO:0006424">
    <property type="term" value="P:glutamyl-tRNA aminoacylation"/>
    <property type="evidence" value="ECO:0007669"/>
    <property type="project" value="InterPro"/>
</dbReference>
<evidence type="ECO:0000256" key="3">
    <source>
        <dbReference type="ARBA" id="ARBA00012835"/>
    </source>
</evidence>
<dbReference type="Gene3D" id="1.20.1050.10">
    <property type="match status" value="1"/>
</dbReference>
<keyword evidence="7 13" id="KW-0547">Nucleotide-binding</keyword>
<dbReference type="GO" id="GO:0005829">
    <property type="term" value="C:cytosol"/>
    <property type="evidence" value="ECO:0007669"/>
    <property type="project" value="TreeGrafter"/>
</dbReference>
<dbReference type="AlphaFoldDB" id="A0A2T2PCG3"/>
<protein>
    <recommendedName>
        <fullName evidence="3">glutamate--tRNA ligase</fullName>
        <ecNumber evidence="3">6.1.1.17</ecNumber>
    </recommendedName>
    <alternativeName>
        <fullName evidence="11">Glutamyl-tRNA synthetase</fullName>
    </alternativeName>
</protein>
<evidence type="ECO:0000256" key="13">
    <source>
        <dbReference type="RuleBase" id="RU363037"/>
    </source>
</evidence>
<evidence type="ECO:0000256" key="9">
    <source>
        <dbReference type="ARBA" id="ARBA00022917"/>
    </source>
</evidence>
<dbReference type="FunFam" id="3.90.800.10:FF:000001">
    <property type="entry name" value="Glutamine--tRNA ligase"/>
    <property type="match status" value="1"/>
</dbReference>
<dbReference type="InterPro" id="IPR020058">
    <property type="entry name" value="Glu/Gln-tRNA-synth_Ib_cat-dom"/>
</dbReference>
<evidence type="ECO:0000259" key="16">
    <source>
        <dbReference type="Pfam" id="PF20974"/>
    </source>
</evidence>
<gene>
    <name evidence="17" type="ORF">BS50DRAFT_513002</name>
</gene>
<dbReference type="InterPro" id="IPR001412">
    <property type="entry name" value="aa-tRNA-synth_I_CS"/>
</dbReference>
<dbReference type="GO" id="GO:0005524">
    <property type="term" value="F:ATP binding"/>
    <property type="evidence" value="ECO:0007669"/>
    <property type="project" value="UniProtKB-KW"/>
</dbReference>
<evidence type="ECO:0000313" key="18">
    <source>
        <dbReference type="Proteomes" id="UP000240883"/>
    </source>
</evidence>
<dbReference type="FunFam" id="1.10.1160.10:FF:000001">
    <property type="entry name" value="Glutamine--tRNA ligase"/>
    <property type="match status" value="1"/>
</dbReference>
<name>A0A2T2PCG3_CORCC</name>
<keyword evidence="8 13" id="KW-0067">ATP-binding</keyword>
<evidence type="ECO:0000256" key="8">
    <source>
        <dbReference type="ARBA" id="ARBA00022840"/>
    </source>
</evidence>
<dbReference type="InterPro" id="IPR050132">
    <property type="entry name" value="Gln/Glu-tRNA_Ligase"/>
</dbReference>
<organism evidence="17 18">
    <name type="scientific">Corynespora cassiicola Philippines</name>
    <dbReference type="NCBI Taxonomy" id="1448308"/>
    <lineage>
        <taxon>Eukaryota</taxon>
        <taxon>Fungi</taxon>
        <taxon>Dikarya</taxon>
        <taxon>Ascomycota</taxon>
        <taxon>Pezizomycotina</taxon>
        <taxon>Dothideomycetes</taxon>
        <taxon>Pleosporomycetidae</taxon>
        <taxon>Pleosporales</taxon>
        <taxon>Corynesporascaceae</taxon>
        <taxon>Corynespora</taxon>
    </lineage>
</organism>
<dbReference type="OrthoDB" id="10250478at2759"/>
<dbReference type="Pfam" id="PF20974">
    <property type="entry name" value="tRNA-synt_1c_C2"/>
    <property type="match status" value="1"/>
</dbReference>
<dbReference type="InterPro" id="IPR014729">
    <property type="entry name" value="Rossmann-like_a/b/a_fold"/>
</dbReference>
<dbReference type="InterPro" id="IPR011035">
    <property type="entry name" value="Ribosomal_bL25/Gln-tRNA_synth"/>
</dbReference>
<dbReference type="Proteomes" id="UP000240883">
    <property type="component" value="Unassembled WGS sequence"/>
</dbReference>
<dbReference type="Gene3D" id="1.10.1160.10">
    <property type="entry name" value="Glutamyl-trna Synthetase, Domain 2"/>
    <property type="match status" value="1"/>
</dbReference>
<evidence type="ECO:0000256" key="10">
    <source>
        <dbReference type="ARBA" id="ARBA00023146"/>
    </source>
</evidence>
<keyword evidence="10 13" id="KW-0030">Aminoacyl-tRNA synthetase</keyword>
<comment type="similarity">
    <text evidence="2">Belongs to the class-I aminoacyl-tRNA synthetase family. Glutamate--tRNA ligase type 2 subfamily.</text>
</comment>
<dbReference type="HAMAP" id="MF_02076">
    <property type="entry name" value="Glu_tRNA_synth_type2"/>
    <property type="match status" value="1"/>
</dbReference>
<dbReference type="Gene3D" id="2.40.240.10">
    <property type="entry name" value="Ribosomal Protein L25, Chain P"/>
    <property type="match status" value="1"/>
</dbReference>
<evidence type="ECO:0000259" key="15">
    <source>
        <dbReference type="Pfam" id="PF03950"/>
    </source>
</evidence>
<evidence type="ECO:0000256" key="11">
    <source>
        <dbReference type="ARBA" id="ARBA00030865"/>
    </source>
</evidence>
<evidence type="ECO:0000256" key="1">
    <source>
        <dbReference type="ARBA" id="ARBA00004496"/>
    </source>
</evidence>
<evidence type="ECO:0000256" key="2">
    <source>
        <dbReference type="ARBA" id="ARBA00008927"/>
    </source>
</evidence>
<keyword evidence="9 13" id="KW-0648">Protein biosynthesis</keyword>
<dbReference type="FunFam" id="3.40.50.620:FF:000037">
    <property type="entry name" value="Glutamine--tRNA ligase cytoplasmic"/>
    <property type="match status" value="1"/>
</dbReference>
<keyword evidence="18" id="KW-1185">Reference proteome</keyword>
<keyword evidence="5" id="KW-0597">Phosphoprotein</keyword>
<dbReference type="InterPro" id="IPR036282">
    <property type="entry name" value="Glutathione-S-Trfase_C_sf"/>
</dbReference>